<proteinExistence type="predicted"/>
<evidence type="ECO:0000256" key="1">
    <source>
        <dbReference type="SAM" id="MobiDB-lite"/>
    </source>
</evidence>
<accession>A0A2S1B7S0</accession>
<organism evidence="2 3">
    <name type="scientific">Caulobacter vibrioides</name>
    <name type="common">Caulobacter crescentus</name>
    <dbReference type="NCBI Taxonomy" id="155892"/>
    <lineage>
        <taxon>Bacteria</taxon>
        <taxon>Pseudomonadati</taxon>
        <taxon>Pseudomonadota</taxon>
        <taxon>Alphaproteobacteria</taxon>
        <taxon>Caulobacterales</taxon>
        <taxon>Caulobacteraceae</taxon>
        <taxon>Caulobacter</taxon>
    </lineage>
</organism>
<dbReference type="AlphaFoldDB" id="A0A2S1B7S0"/>
<reference evidence="3" key="1">
    <citation type="submission" date="2017-09" db="EMBL/GenBank/DDBJ databases">
        <title>Genome evolution observed in wild isolates of Caulobacter crescentus.</title>
        <authorList>
            <person name="Ely B."/>
            <person name="Wilson K."/>
            <person name="Scott D."/>
        </authorList>
    </citation>
    <scope>NUCLEOTIDE SEQUENCE [LARGE SCALE GENOMIC DNA]</scope>
    <source>
        <strain evidence="3">CB13b1a</strain>
    </source>
</reference>
<evidence type="ECO:0000313" key="3">
    <source>
        <dbReference type="Proteomes" id="UP000217311"/>
    </source>
</evidence>
<gene>
    <name evidence="2" type="ORF">CA606_20290</name>
</gene>
<name>A0A2S1B7S0_CAUVI</name>
<evidence type="ECO:0000313" key="2">
    <source>
        <dbReference type="EMBL" id="AWC68715.1"/>
    </source>
</evidence>
<dbReference type="Proteomes" id="UP000217311">
    <property type="component" value="Chromosome"/>
</dbReference>
<dbReference type="EMBL" id="CP023315">
    <property type="protein sequence ID" value="AWC68715.1"/>
    <property type="molecule type" value="Genomic_DNA"/>
</dbReference>
<dbReference type="RefSeq" id="WP_181242587.1">
    <property type="nucleotide sequence ID" value="NZ_CP023315.3"/>
</dbReference>
<feature type="region of interest" description="Disordered" evidence="1">
    <location>
        <begin position="1"/>
        <end position="25"/>
    </location>
</feature>
<sequence>MAFRRTAPSPGTSPMGSAPEPPRRARDFVKTQLTAKDDASRARPFFLSEWRL</sequence>
<protein>
    <submittedName>
        <fullName evidence="2">Uncharacterized protein</fullName>
    </submittedName>
</protein>